<evidence type="ECO:0000259" key="1">
    <source>
        <dbReference type="PROSITE" id="PS51340"/>
    </source>
</evidence>
<dbReference type="SUPFAM" id="SSF50800">
    <property type="entry name" value="PK beta-barrel domain-like"/>
    <property type="match status" value="1"/>
</dbReference>
<organism evidence="2 3">
    <name type="scientific">Posidoniimonas corsicana</name>
    <dbReference type="NCBI Taxonomy" id="1938618"/>
    <lineage>
        <taxon>Bacteria</taxon>
        <taxon>Pseudomonadati</taxon>
        <taxon>Planctomycetota</taxon>
        <taxon>Planctomycetia</taxon>
        <taxon>Pirellulales</taxon>
        <taxon>Lacipirellulaceae</taxon>
        <taxon>Posidoniimonas</taxon>
    </lineage>
</organism>
<name>A0A5C5VFH2_9BACT</name>
<dbReference type="GO" id="GO:0030170">
    <property type="term" value="F:pyridoxal phosphate binding"/>
    <property type="evidence" value="ECO:0007669"/>
    <property type="project" value="InterPro"/>
</dbReference>
<dbReference type="SUPFAM" id="SSF141673">
    <property type="entry name" value="MOSC N-terminal domain-like"/>
    <property type="match status" value="1"/>
</dbReference>
<evidence type="ECO:0000313" key="2">
    <source>
        <dbReference type="EMBL" id="TWT36435.1"/>
    </source>
</evidence>
<dbReference type="Pfam" id="PF03476">
    <property type="entry name" value="MOSC_N"/>
    <property type="match status" value="1"/>
</dbReference>
<dbReference type="GO" id="GO:0003824">
    <property type="term" value="F:catalytic activity"/>
    <property type="evidence" value="ECO:0007669"/>
    <property type="project" value="InterPro"/>
</dbReference>
<dbReference type="Pfam" id="PF03473">
    <property type="entry name" value="MOSC"/>
    <property type="match status" value="1"/>
</dbReference>
<protein>
    <recommendedName>
        <fullName evidence="1">MOSC domain-containing protein</fullName>
    </recommendedName>
</protein>
<evidence type="ECO:0000313" key="3">
    <source>
        <dbReference type="Proteomes" id="UP000316714"/>
    </source>
</evidence>
<dbReference type="OrthoDB" id="581532at2"/>
<proteinExistence type="predicted"/>
<dbReference type="GO" id="GO:0030151">
    <property type="term" value="F:molybdenum ion binding"/>
    <property type="evidence" value="ECO:0007669"/>
    <property type="project" value="InterPro"/>
</dbReference>
<dbReference type="RefSeq" id="WP_146563337.1">
    <property type="nucleotide sequence ID" value="NZ_SIHJ01000001.1"/>
</dbReference>
<feature type="domain" description="MOSC" evidence="1">
    <location>
        <begin position="87"/>
        <end position="250"/>
    </location>
</feature>
<comment type="caution">
    <text evidence="2">The sequence shown here is derived from an EMBL/GenBank/DDBJ whole genome shotgun (WGS) entry which is preliminary data.</text>
</comment>
<accession>A0A5C5VFH2</accession>
<dbReference type="Proteomes" id="UP000316714">
    <property type="component" value="Unassembled WGS sequence"/>
</dbReference>
<dbReference type="AlphaFoldDB" id="A0A5C5VFH2"/>
<sequence>MPSVTRLTVFPIKSLDGMRLKEAEVLASGALRHDRRYALQDEAGRFVNAKRFAAVQRIRCEFDADAAAVLLACDGQQSTWFPLPQGAEEVGRWIGGRLSLVCTVVEDELRGLPDDTDAPGPTLISTASLEAIAQWFDLNLDETRRRMRANIEIDAPEPFWEDRLVGREVQLGALRLLPTGVCQRCAVPARDSQTGEPTPGFQKKFAARREACLPEASPRGVFNHFYRAALNTRLASQPGVLRVGDVLSFV</sequence>
<dbReference type="InterPro" id="IPR011037">
    <property type="entry name" value="Pyrv_Knase-like_insert_dom_sf"/>
</dbReference>
<gene>
    <name evidence="2" type="ORF">KOR34_13400</name>
</gene>
<dbReference type="InterPro" id="IPR005303">
    <property type="entry name" value="MOCOS_middle"/>
</dbReference>
<dbReference type="InterPro" id="IPR005302">
    <property type="entry name" value="MoCF_Sase_C"/>
</dbReference>
<dbReference type="PROSITE" id="PS51340">
    <property type="entry name" value="MOSC"/>
    <property type="match status" value="1"/>
</dbReference>
<keyword evidence="3" id="KW-1185">Reference proteome</keyword>
<reference evidence="2 3" key="1">
    <citation type="submission" date="2019-02" db="EMBL/GenBank/DDBJ databases">
        <title>Deep-cultivation of Planctomycetes and their phenomic and genomic characterization uncovers novel biology.</title>
        <authorList>
            <person name="Wiegand S."/>
            <person name="Jogler M."/>
            <person name="Boedeker C."/>
            <person name="Pinto D."/>
            <person name="Vollmers J."/>
            <person name="Rivas-Marin E."/>
            <person name="Kohn T."/>
            <person name="Peeters S.H."/>
            <person name="Heuer A."/>
            <person name="Rast P."/>
            <person name="Oberbeckmann S."/>
            <person name="Bunk B."/>
            <person name="Jeske O."/>
            <person name="Meyerdierks A."/>
            <person name="Storesund J.E."/>
            <person name="Kallscheuer N."/>
            <person name="Luecker S."/>
            <person name="Lage O.M."/>
            <person name="Pohl T."/>
            <person name="Merkel B.J."/>
            <person name="Hornburger P."/>
            <person name="Mueller R.-W."/>
            <person name="Bruemmer F."/>
            <person name="Labrenz M."/>
            <person name="Spormann A.M."/>
            <person name="Op Den Camp H."/>
            <person name="Overmann J."/>
            <person name="Amann R."/>
            <person name="Jetten M.S.M."/>
            <person name="Mascher T."/>
            <person name="Medema M.H."/>
            <person name="Devos D.P."/>
            <person name="Kaster A.-K."/>
            <person name="Ovreas L."/>
            <person name="Rohde M."/>
            <person name="Galperin M.Y."/>
            <person name="Jogler C."/>
        </authorList>
    </citation>
    <scope>NUCLEOTIDE SEQUENCE [LARGE SCALE GENOMIC DNA]</scope>
    <source>
        <strain evidence="2 3">KOR34</strain>
    </source>
</reference>
<dbReference type="EMBL" id="SIHJ01000001">
    <property type="protein sequence ID" value="TWT36435.1"/>
    <property type="molecule type" value="Genomic_DNA"/>
</dbReference>